<dbReference type="AlphaFoldDB" id="A0A0F9FC54"/>
<evidence type="ECO:0000313" key="1">
    <source>
        <dbReference type="EMBL" id="KKL83939.1"/>
    </source>
</evidence>
<name>A0A0F9FC54_9ZZZZ</name>
<gene>
    <name evidence="1" type="ORF">LCGC14_1969680</name>
</gene>
<sequence length="35" mass="3945">MGNGIQNALTAGFTRVMSIEKDSTKHNFCRERFAN</sequence>
<feature type="non-terminal residue" evidence="1">
    <location>
        <position position="35"/>
    </location>
</feature>
<accession>A0A0F9FC54</accession>
<reference evidence="1" key="1">
    <citation type="journal article" date="2015" name="Nature">
        <title>Complex archaea that bridge the gap between prokaryotes and eukaryotes.</title>
        <authorList>
            <person name="Spang A."/>
            <person name="Saw J.H."/>
            <person name="Jorgensen S.L."/>
            <person name="Zaremba-Niedzwiedzka K."/>
            <person name="Martijn J."/>
            <person name="Lind A.E."/>
            <person name="van Eijk R."/>
            <person name="Schleper C."/>
            <person name="Guy L."/>
            <person name="Ettema T.J."/>
        </authorList>
    </citation>
    <scope>NUCLEOTIDE SEQUENCE</scope>
</reference>
<dbReference type="EMBL" id="LAZR01021838">
    <property type="protein sequence ID" value="KKL83939.1"/>
    <property type="molecule type" value="Genomic_DNA"/>
</dbReference>
<organism evidence="1">
    <name type="scientific">marine sediment metagenome</name>
    <dbReference type="NCBI Taxonomy" id="412755"/>
    <lineage>
        <taxon>unclassified sequences</taxon>
        <taxon>metagenomes</taxon>
        <taxon>ecological metagenomes</taxon>
    </lineage>
</organism>
<proteinExistence type="predicted"/>
<comment type="caution">
    <text evidence="1">The sequence shown here is derived from an EMBL/GenBank/DDBJ whole genome shotgun (WGS) entry which is preliminary data.</text>
</comment>
<protein>
    <submittedName>
        <fullName evidence="1">Uncharacterized protein</fullName>
    </submittedName>
</protein>